<protein>
    <submittedName>
        <fullName evidence="3">Uncharacterized protein LOC127148605</fullName>
    </submittedName>
</protein>
<sequence length="275" mass="30398">MNLIEKVGLSKTISNVGPFYPQLIREFIVNLPADFNDPSSPDYQIVHIRGLKFTISSTVINDFLGNAVSNNFSPSSPSTDVLASVLSGWTLSSWPANGIPAGALSVKYVILHKIGIANWFPSSHASRISVALRTFLYRICNDDRLPIALSRFFSGLLLHLNVVVLTTSDAPDPDPKTLSLNYRLFQGSHVPDIDNDVHPSRGPRLFDMTDWDEATDGFFVDRELDSKILNSLTAESRLLSTAISLLFERRLEIDSLIRHLKAFAPLSSRGDPSSD</sequence>
<organism evidence="2 3">
    <name type="scientific">Cucumis melo</name>
    <name type="common">Muskmelon</name>
    <dbReference type="NCBI Taxonomy" id="3656"/>
    <lineage>
        <taxon>Eukaryota</taxon>
        <taxon>Viridiplantae</taxon>
        <taxon>Streptophyta</taxon>
        <taxon>Embryophyta</taxon>
        <taxon>Tracheophyta</taxon>
        <taxon>Spermatophyta</taxon>
        <taxon>Magnoliopsida</taxon>
        <taxon>eudicotyledons</taxon>
        <taxon>Gunneridae</taxon>
        <taxon>Pentapetalae</taxon>
        <taxon>rosids</taxon>
        <taxon>fabids</taxon>
        <taxon>Cucurbitales</taxon>
        <taxon>Cucurbitaceae</taxon>
        <taxon>Benincaseae</taxon>
        <taxon>Cucumis</taxon>
    </lineage>
</organism>
<evidence type="ECO:0000313" key="2">
    <source>
        <dbReference type="Proteomes" id="UP001652600"/>
    </source>
</evidence>
<dbReference type="GeneID" id="127148605"/>
<dbReference type="Proteomes" id="UP001652600">
    <property type="component" value="Chromosome 3"/>
</dbReference>
<dbReference type="InterPro" id="IPR046796">
    <property type="entry name" value="Transposase_32_dom"/>
</dbReference>
<feature type="domain" description="Putative plant transposon protein" evidence="1">
    <location>
        <begin position="7"/>
        <end position="146"/>
    </location>
</feature>
<evidence type="ECO:0000313" key="3">
    <source>
        <dbReference type="RefSeq" id="XP_050938653.1"/>
    </source>
</evidence>
<gene>
    <name evidence="3" type="primary">LOC127148605</name>
</gene>
<proteinExistence type="predicted"/>
<name>A0ABM3KLJ1_CUCME</name>
<reference evidence="3" key="1">
    <citation type="submission" date="2025-08" db="UniProtKB">
        <authorList>
            <consortium name="RefSeq"/>
        </authorList>
    </citation>
    <scope>IDENTIFICATION</scope>
    <source>
        <tissue evidence="3">Stem</tissue>
    </source>
</reference>
<accession>A0ABM3KLJ1</accession>
<dbReference type="RefSeq" id="XP_050938653.1">
    <property type="nucleotide sequence ID" value="XM_051082696.1"/>
</dbReference>
<keyword evidence="2" id="KW-1185">Reference proteome</keyword>
<dbReference type="Pfam" id="PF20167">
    <property type="entry name" value="Transposase_32"/>
    <property type="match status" value="1"/>
</dbReference>
<evidence type="ECO:0000259" key="1">
    <source>
        <dbReference type="Pfam" id="PF20167"/>
    </source>
</evidence>